<dbReference type="InterPro" id="IPR051419">
    <property type="entry name" value="Lys/N-term_MeTrsfase_sf"/>
</dbReference>
<dbReference type="Pfam" id="PF08241">
    <property type="entry name" value="Methyltransf_11"/>
    <property type="match status" value="1"/>
</dbReference>
<proteinExistence type="inferred from homology"/>
<dbReference type="AlphaFoldDB" id="A0A022Q2G0"/>
<evidence type="ECO:0000256" key="1">
    <source>
        <dbReference type="ARBA" id="ARBA00008361"/>
    </source>
</evidence>
<reference evidence="6 7" key="1">
    <citation type="journal article" date="2013" name="Proc. Natl. Acad. Sci. U.S.A.">
        <title>Fine-scale variation in meiotic recombination in Mimulus inferred from population shotgun sequencing.</title>
        <authorList>
            <person name="Hellsten U."/>
            <person name="Wright K.M."/>
            <person name="Jenkins J."/>
            <person name="Shu S."/>
            <person name="Yuan Y."/>
            <person name="Wessler S.R."/>
            <person name="Schmutz J."/>
            <person name="Willis J.H."/>
            <person name="Rokhsar D.S."/>
        </authorList>
    </citation>
    <scope>NUCLEOTIDE SEQUENCE [LARGE SCALE GENOMIC DNA]</scope>
    <source>
        <strain evidence="7">cv. DUN x IM62</strain>
    </source>
</reference>
<dbReference type="SUPFAM" id="SSF53335">
    <property type="entry name" value="S-adenosyl-L-methionine-dependent methyltransferases"/>
    <property type="match status" value="2"/>
</dbReference>
<dbReference type="InterPro" id="IPR029063">
    <property type="entry name" value="SAM-dependent_MTases_sf"/>
</dbReference>
<name>A0A022Q2G0_ERYGU</name>
<dbReference type="Proteomes" id="UP000030748">
    <property type="component" value="Unassembled WGS sequence"/>
</dbReference>
<dbReference type="Pfam" id="PF01564">
    <property type="entry name" value="Spermine_synth"/>
    <property type="match status" value="1"/>
</dbReference>
<dbReference type="GO" id="GO:0009820">
    <property type="term" value="P:alkaloid metabolic process"/>
    <property type="evidence" value="ECO:0007669"/>
    <property type="project" value="UniProtKB-KW"/>
</dbReference>
<dbReference type="PANTHER" id="PTHR12176:SF78">
    <property type="entry name" value="EEF1A LYSINE AND N-TERMINAL METHYLTRANSFERASE"/>
    <property type="match status" value="1"/>
</dbReference>
<keyword evidence="3" id="KW-0808">Transferase</keyword>
<evidence type="ECO:0000313" key="6">
    <source>
        <dbReference type="EMBL" id="EYU22131.1"/>
    </source>
</evidence>
<keyword evidence="7" id="KW-1185">Reference proteome</keyword>
<evidence type="ECO:0000256" key="3">
    <source>
        <dbReference type="ARBA" id="ARBA00022679"/>
    </source>
</evidence>
<evidence type="ECO:0000313" key="7">
    <source>
        <dbReference type="Proteomes" id="UP000030748"/>
    </source>
</evidence>
<dbReference type="GO" id="GO:0008757">
    <property type="term" value="F:S-adenosylmethionine-dependent methyltransferase activity"/>
    <property type="evidence" value="ECO:0007669"/>
    <property type="project" value="InterPro"/>
</dbReference>
<dbReference type="CDD" id="cd02440">
    <property type="entry name" value="AdoMet_MTases"/>
    <property type="match status" value="1"/>
</dbReference>
<evidence type="ECO:0000256" key="2">
    <source>
        <dbReference type="ARBA" id="ARBA00022603"/>
    </source>
</evidence>
<comment type="similarity">
    <text evidence="1">Belongs to the methyltransferase superfamily.</text>
</comment>
<organism evidence="6 7">
    <name type="scientific">Erythranthe guttata</name>
    <name type="common">Yellow monkey flower</name>
    <name type="synonym">Mimulus guttatus</name>
    <dbReference type="NCBI Taxonomy" id="4155"/>
    <lineage>
        <taxon>Eukaryota</taxon>
        <taxon>Viridiplantae</taxon>
        <taxon>Streptophyta</taxon>
        <taxon>Embryophyta</taxon>
        <taxon>Tracheophyta</taxon>
        <taxon>Spermatophyta</taxon>
        <taxon>Magnoliopsida</taxon>
        <taxon>eudicotyledons</taxon>
        <taxon>Gunneridae</taxon>
        <taxon>Pentapetalae</taxon>
        <taxon>asterids</taxon>
        <taxon>lamiids</taxon>
        <taxon>Lamiales</taxon>
        <taxon>Phrymaceae</taxon>
        <taxon>Erythranthe</taxon>
    </lineage>
</organism>
<dbReference type="Gene3D" id="3.40.50.150">
    <property type="entry name" value="Vaccinia Virus protein VP39"/>
    <property type="match status" value="2"/>
</dbReference>
<evidence type="ECO:0000259" key="5">
    <source>
        <dbReference type="Pfam" id="PF08241"/>
    </source>
</evidence>
<gene>
    <name evidence="6" type="ORF">MIMGU_mgv1a024329mg</name>
</gene>
<dbReference type="InterPro" id="IPR013216">
    <property type="entry name" value="Methyltransf_11"/>
</dbReference>
<dbReference type="EMBL" id="KI632211">
    <property type="protein sequence ID" value="EYU22131.1"/>
    <property type="molecule type" value="Genomic_DNA"/>
</dbReference>
<keyword evidence="2" id="KW-0489">Methyltransferase</keyword>
<sequence length="689" mass="77169">MARKKKQQRKQPEENYEHLFRSHAGLTSEEDWEQFYTSRGSDDFFEWYAEWPQIQSLLTDQLLSPSSLLPESSGAAAAPPAVQPGELKILVPGCGSSKLSEHLYDAGFKQITNVDFSNYVIENMSKRNSEQRPEMTWHSNDMTIVMFPGKSFHDVVDKGLLDALMVPKLGSNGASGILYMSNVGRILKPGGKFICFTVPEFDILDVLFYKFRFGWKTSLYTISEKLHTIMVVVEKDMCASVSEISSNMDGYSVANHGDKARQLNKALEKERKFRSEYSGGSVLRALKDLNLGELEEYVPGRRIKLILGEPEGPYFFKGLLLDAQQDPLSIPFVVYVVPRTIAEDWYFSSEEGQNCLATNLKAGRVLLAKSMLTGTITVDEVVCRNKHSYGGDDGSVFRRLTFERSCAFSQSKALLSSQETSKTKKKGKQNKSGVTKHRVDLYYLTFPYHNVIISGLMLISPHLKGSISTGSKVETVVIGLGGGSLPMFMKKQLPTLNIQVVEIDDVVLDVAKKYFDFTEDERLRVSISDGVKFIRDKADSQAEGESSRKIDILIVDVNSSSSSSPLTFPSADFVDETFLQNAKNSLSDEGLFVMNLTCWDPLLGAAIHWILKTVFGENLLSVQLNDDSPQEVVFAVKNDCWMVTKDDISKGCSKLERSLQKQDSVNRKWTETVIKASKSMLKLLKFCFS</sequence>
<dbReference type="PANTHER" id="PTHR12176">
    <property type="entry name" value="SAM-DEPENDENT METHYLTRANSFERASE SUPERFAMILY PROTEIN"/>
    <property type="match status" value="1"/>
</dbReference>
<dbReference type="GO" id="GO:0032259">
    <property type="term" value="P:methylation"/>
    <property type="evidence" value="ECO:0007669"/>
    <property type="project" value="UniProtKB-KW"/>
</dbReference>
<evidence type="ECO:0000256" key="4">
    <source>
        <dbReference type="ARBA" id="ARBA00023268"/>
    </source>
</evidence>
<accession>A0A022Q2G0</accession>
<protein>
    <recommendedName>
        <fullName evidence="5">Methyltransferase type 11 domain-containing protein</fullName>
    </recommendedName>
</protein>
<dbReference type="eggNOG" id="KOG2352">
    <property type="taxonomic scope" value="Eukaryota"/>
</dbReference>
<feature type="domain" description="Methyltransferase type 11" evidence="5">
    <location>
        <begin position="92"/>
        <end position="195"/>
    </location>
</feature>
<keyword evidence="4" id="KW-0511">Multifunctional enzyme</keyword>